<comment type="similarity">
    <text evidence="1">Belongs to the peptidase S33 family.</text>
</comment>
<keyword evidence="7" id="KW-1185">Reference proteome</keyword>
<accession>A0ABZ1U449</accession>
<dbReference type="SUPFAM" id="SSF53474">
    <property type="entry name" value="alpha/beta-Hydrolases"/>
    <property type="match status" value="1"/>
</dbReference>
<feature type="compositionally biased region" description="Basic and acidic residues" evidence="4">
    <location>
        <begin position="1"/>
        <end position="11"/>
    </location>
</feature>
<dbReference type="InterPro" id="IPR013595">
    <property type="entry name" value="Pept_S33_TAP-like_C"/>
</dbReference>
<evidence type="ECO:0000259" key="5">
    <source>
        <dbReference type="Pfam" id="PF08386"/>
    </source>
</evidence>
<evidence type="ECO:0000313" key="7">
    <source>
        <dbReference type="Proteomes" id="UP001432222"/>
    </source>
</evidence>
<organism evidence="6 7">
    <name type="scientific">Kitasatospora purpeofusca</name>
    <dbReference type="NCBI Taxonomy" id="67352"/>
    <lineage>
        <taxon>Bacteria</taxon>
        <taxon>Bacillati</taxon>
        <taxon>Actinomycetota</taxon>
        <taxon>Actinomycetes</taxon>
        <taxon>Kitasatosporales</taxon>
        <taxon>Streptomycetaceae</taxon>
        <taxon>Kitasatospora</taxon>
    </lineage>
</organism>
<dbReference type="PANTHER" id="PTHR43248:SF29">
    <property type="entry name" value="TRIPEPTIDYL AMINOPEPTIDASE"/>
    <property type="match status" value="1"/>
</dbReference>
<proteinExistence type="inferred from homology"/>
<keyword evidence="2" id="KW-0732">Signal</keyword>
<dbReference type="RefSeq" id="WP_328955609.1">
    <property type="nucleotide sequence ID" value="NZ_CP108110.1"/>
</dbReference>
<feature type="compositionally biased region" description="Low complexity" evidence="4">
    <location>
        <begin position="57"/>
        <end position="70"/>
    </location>
</feature>
<feature type="region of interest" description="Disordered" evidence="4">
    <location>
        <begin position="57"/>
        <end position="102"/>
    </location>
</feature>
<sequence length="591" mass="60499">MRGDGRQDVSSRARASRGRRTSPVAAVALVVVAGLVAGGCSAGGAPSLAASAAAASSSSSSSSGSAVPGGSPSGGAPSGAVPSGAVPSSAGPAGLAGAAGGASSVTPLEPLPAAVPPALAPYYAQRLGWTPCDDGYECTTFRVPLNYDRPADGDLTLAAVRAPAAPAGAGDTAAPGERLGSLLLNPGGPGGSAVEYVEGVARTYDAGVRARYDLVGLDPRGVGRSSPVTCLDGERMDAYTAADITPDDQSEVDALVAAAKEFTEGCRQRSGDRLGHLSTVEAARDLDVLRALLGDERLHYVGKSYGTFLGATYAGLFPGRTGRMVLDGAMDPSLDSLAGNRTQAGGFETAWAAFARDCADREDCPLGRTEQQAGEQLTALFAAVDAHPLTTTDGARRLSEAQATTGVIQAMYADFLWPRLRTALADARAGDGSGLLKLSDAYYERAADGSYPNLMFANMAVNCLDLPAPFAGPDDAARAVPDFERTSPRFGRDMAWMALTCTYWPVRPTGTPHTVRAAGAAPIVVVGTTRDPATPYAWARALAGQLESGRLLTYDGDGHTAYGRHDTCLDGAVNRFLLGGEPPENGKTCGR</sequence>
<dbReference type="PANTHER" id="PTHR43248">
    <property type="entry name" value="2-SUCCINYL-6-HYDROXY-2,4-CYCLOHEXADIENE-1-CARBOXYLATE SYNTHASE"/>
    <property type="match status" value="1"/>
</dbReference>
<evidence type="ECO:0000256" key="1">
    <source>
        <dbReference type="ARBA" id="ARBA00010088"/>
    </source>
</evidence>
<dbReference type="GO" id="GO:0016787">
    <property type="term" value="F:hydrolase activity"/>
    <property type="evidence" value="ECO:0007669"/>
    <property type="project" value="UniProtKB-KW"/>
</dbReference>
<dbReference type="Pfam" id="PF08386">
    <property type="entry name" value="Abhydrolase_4"/>
    <property type="match status" value="1"/>
</dbReference>
<evidence type="ECO:0000313" key="6">
    <source>
        <dbReference type="EMBL" id="WUQ84779.1"/>
    </source>
</evidence>
<keyword evidence="3 6" id="KW-0378">Hydrolase</keyword>
<dbReference type="Proteomes" id="UP001432222">
    <property type="component" value="Chromosome"/>
</dbReference>
<dbReference type="InterPro" id="IPR051601">
    <property type="entry name" value="Serine_prot/Carboxylest_S33"/>
</dbReference>
<protein>
    <submittedName>
        <fullName evidence="6">Alpha/beta hydrolase</fullName>
    </submittedName>
</protein>
<evidence type="ECO:0000256" key="2">
    <source>
        <dbReference type="ARBA" id="ARBA00022729"/>
    </source>
</evidence>
<evidence type="ECO:0000256" key="3">
    <source>
        <dbReference type="ARBA" id="ARBA00022801"/>
    </source>
</evidence>
<evidence type="ECO:0000256" key="4">
    <source>
        <dbReference type="SAM" id="MobiDB-lite"/>
    </source>
</evidence>
<feature type="domain" description="Peptidase S33 tripeptidyl aminopeptidase-like C-terminal" evidence="5">
    <location>
        <begin position="488"/>
        <end position="589"/>
    </location>
</feature>
<dbReference type="EMBL" id="CP108110">
    <property type="protein sequence ID" value="WUQ84779.1"/>
    <property type="molecule type" value="Genomic_DNA"/>
</dbReference>
<feature type="region of interest" description="Disordered" evidence="4">
    <location>
        <begin position="1"/>
        <end position="22"/>
    </location>
</feature>
<reference evidence="6" key="1">
    <citation type="submission" date="2022-10" db="EMBL/GenBank/DDBJ databases">
        <title>The complete genomes of actinobacterial strains from the NBC collection.</title>
        <authorList>
            <person name="Joergensen T.S."/>
            <person name="Alvarez Arevalo M."/>
            <person name="Sterndorff E.B."/>
            <person name="Faurdal D."/>
            <person name="Vuksanovic O."/>
            <person name="Mourched A.-S."/>
            <person name="Charusanti P."/>
            <person name="Shaw S."/>
            <person name="Blin K."/>
            <person name="Weber T."/>
        </authorList>
    </citation>
    <scope>NUCLEOTIDE SEQUENCE</scope>
    <source>
        <strain evidence="6">NBC_00222</strain>
    </source>
</reference>
<dbReference type="Gene3D" id="3.40.50.1820">
    <property type="entry name" value="alpha/beta hydrolase"/>
    <property type="match status" value="1"/>
</dbReference>
<gene>
    <name evidence="6" type="ORF">OHA16_18480</name>
</gene>
<dbReference type="InterPro" id="IPR029058">
    <property type="entry name" value="AB_hydrolase_fold"/>
</dbReference>
<feature type="compositionally biased region" description="Low complexity" evidence="4">
    <location>
        <begin position="78"/>
        <end position="102"/>
    </location>
</feature>
<name>A0ABZ1U449_9ACTN</name>